<proteinExistence type="predicted"/>
<dbReference type="PANTHER" id="PTHR33474">
    <property type="entry name" value="TRANSMEMBRANE PROTEIN"/>
    <property type="match status" value="1"/>
</dbReference>
<keyword evidence="2" id="KW-1133">Transmembrane helix</keyword>
<dbReference type="Proteomes" id="UP001189624">
    <property type="component" value="Chromosome 1"/>
</dbReference>
<dbReference type="EMBL" id="OY731398">
    <property type="protein sequence ID" value="CAJ1919335.1"/>
    <property type="molecule type" value="Genomic_DNA"/>
</dbReference>
<evidence type="ECO:0008006" key="5">
    <source>
        <dbReference type="Google" id="ProtNLM"/>
    </source>
</evidence>
<dbReference type="PANTHER" id="PTHR33474:SF28">
    <property type="entry name" value="OS01G0815400 PROTEIN"/>
    <property type="match status" value="1"/>
</dbReference>
<keyword evidence="2" id="KW-0472">Membrane</keyword>
<evidence type="ECO:0000313" key="3">
    <source>
        <dbReference type="EMBL" id="CAJ1919335.1"/>
    </source>
</evidence>
<evidence type="ECO:0000256" key="1">
    <source>
        <dbReference type="SAM" id="MobiDB-lite"/>
    </source>
</evidence>
<evidence type="ECO:0000313" key="4">
    <source>
        <dbReference type="Proteomes" id="UP001189624"/>
    </source>
</evidence>
<evidence type="ECO:0000256" key="2">
    <source>
        <dbReference type="SAM" id="Phobius"/>
    </source>
</evidence>
<keyword evidence="2" id="KW-0812">Transmembrane</keyword>
<dbReference type="AlphaFoldDB" id="A0AA86VWE2"/>
<sequence length="195" mass="21833">MQEVQSIIPGVRCSFLKRWMSALVSLLCHLFKHKSSCYLSHLLLVLFLVIQQLCVVYAIAIAIHSSSKMQRNLMNLPVLLIIFLSFSYLLSASAVTRTQNFQGKEDEFSAITSLTGVSVPYLSKMNRALGNGEEVVVDTKEGELIERRVYLETQDYEGTGANKDHDPKSPGGRDTERQDLSTLLGMCVTHRGHLE</sequence>
<feature type="transmembrane region" description="Helical" evidence="2">
    <location>
        <begin position="76"/>
        <end position="95"/>
    </location>
</feature>
<dbReference type="Gramene" id="rna-AYBTSS11_LOCUS3706">
    <property type="protein sequence ID" value="CAJ1919335.1"/>
    <property type="gene ID" value="gene-AYBTSS11_LOCUS3706"/>
</dbReference>
<feature type="region of interest" description="Disordered" evidence="1">
    <location>
        <begin position="156"/>
        <end position="177"/>
    </location>
</feature>
<accession>A0AA86VWE2</accession>
<reference evidence="3" key="1">
    <citation type="submission" date="2023-10" db="EMBL/GenBank/DDBJ databases">
        <authorList>
            <person name="Domelevo Entfellner J.-B."/>
        </authorList>
    </citation>
    <scope>NUCLEOTIDE SEQUENCE</scope>
</reference>
<feature type="transmembrane region" description="Helical" evidence="2">
    <location>
        <begin position="42"/>
        <end position="64"/>
    </location>
</feature>
<keyword evidence="4" id="KW-1185">Reference proteome</keyword>
<organism evidence="3 4">
    <name type="scientific">Sphenostylis stenocarpa</name>
    <dbReference type="NCBI Taxonomy" id="92480"/>
    <lineage>
        <taxon>Eukaryota</taxon>
        <taxon>Viridiplantae</taxon>
        <taxon>Streptophyta</taxon>
        <taxon>Embryophyta</taxon>
        <taxon>Tracheophyta</taxon>
        <taxon>Spermatophyta</taxon>
        <taxon>Magnoliopsida</taxon>
        <taxon>eudicotyledons</taxon>
        <taxon>Gunneridae</taxon>
        <taxon>Pentapetalae</taxon>
        <taxon>rosids</taxon>
        <taxon>fabids</taxon>
        <taxon>Fabales</taxon>
        <taxon>Fabaceae</taxon>
        <taxon>Papilionoideae</taxon>
        <taxon>50 kb inversion clade</taxon>
        <taxon>NPAAA clade</taxon>
        <taxon>indigoferoid/millettioid clade</taxon>
        <taxon>Phaseoleae</taxon>
        <taxon>Sphenostylis</taxon>
    </lineage>
</organism>
<protein>
    <recommendedName>
        <fullName evidence="5">Transmembrane protein</fullName>
    </recommendedName>
</protein>
<name>A0AA86VWE2_9FABA</name>
<feature type="compositionally biased region" description="Basic and acidic residues" evidence="1">
    <location>
        <begin position="162"/>
        <end position="177"/>
    </location>
</feature>
<gene>
    <name evidence="3" type="ORF">AYBTSS11_LOCUS3706</name>
</gene>